<evidence type="ECO:0000313" key="3">
    <source>
        <dbReference type="Proteomes" id="UP000004169"/>
    </source>
</evidence>
<evidence type="ECO:0000313" key="2">
    <source>
        <dbReference type="EMBL" id="CCG41577.1"/>
    </source>
</evidence>
<organism evidence="2 3">
    <name type="scientific">Magnetospirillum molischianum DSM 120</name>
    <dbReference type="NCBI Taxonomy" id="1150626"/>
    <lineage>
        <taxon>Bacteria</taxon>
        <taxon>Pseudomonadati</taxon>
        <taxon>Pseudomonadota</taxon>
        <taxon>Alphaproteobacteria</taxon>
        <taxon>Rhodospirillales</taxon>
        <taxon>Rhodospirillaceae</taxon>
        <taxon>Magnetospirillum</taxon>
    </lineage>
</organism>
<dbReference type="OrthoDB" id="7874861at2"/>
<dbReference type="EMBL" id="CAHP01000021">
    <property type="protein sequence ID" value="CCG41577.1"/>
    <property type="molecule type" value="Genomic_DNA"/>
</dbReference>
<proteinExistence type="predicted"/>
<dbReference type="Proteomes" id="UP000004169">
    <property type="component" value="Unassembled WGS sequence"/>
</dbReference>
<evidence type="ECO:0000259" key="1">
    <source>
        <dbReference type="Pfam" id="PF12728"/>
    </source>
</evidence>
<dbReference type="RefSeq" id="WP_002728795.1">
    <property type="nucleotide sequence ID" value="NZ_CAHP01000021.1"/>
</dbReference>
<reference evidence="2 3" key="1">
    <citation type="journal article" date="2012" name="J. Bacteriol.">
        <title>Draft Genome Sequence of the Purple Photosynthetic Bacterium Phaeospirillum molischianum DSM120, a Particularly Versatile Bacterium.</title>
        <authorList>
            <person name="Duquesne K."/>
            <person name="Prima V."/>
            <person name="Ji B."/>
            <person name="Rouy Z."/>
            <person name="Medigue C."/>
            <person name="Talla E."/>
            <person name="Sturgis J.N."/>
        </authorList>
    </citation>
    <scope>NUCLEOTIDE SEQUENCE [LARGE SCALE GENOMIC DNA]</scope>
    <source>
        <strain evidence="3">DSM120</strain>
    </source>
</reference>
<name>H8FT89_MAGML</name>
<dbReference type="Pfam" id="PF12728">
    <property type="entry name" value="HTH_17"/>
    <property type="match status" value="1"/>
</dbReference>
<dbReference type="GO" id="GO:0003677">
    <property type="term" value="F:DNA binding"/>
    <property type="evidence" value="ECO:0007669"/>
    <property type="project" value="InterPro"/>
</dbReference>
<dbReference type="InterPro" id="IPR041657">
    <property type="entry name" value="HTH_17"/>
</dbReference>
<sequence length="60" mass="6559">MNTAPQLYTPNEVCAVLKIGRTKLYDLIGKKSLQVIKLGKSTRITADSLNALITIRQDAA</sequence>
<protein>
    <submittedName>
        <fullName evidence="2">Excisionase</fullName>
    </submittedName>
</protein>
<comment type="caution">
    <text evidence="2">The sequence shown here is derived from an EMBL/GenBank/DDBJ whole genome shotgun (WGS) entry which is preliminary data.</text>
</comment>
<dbReference type="InterPro" id="IPR010093">
    <property type="entry name" value="SinI_DNA-bd"/>
</dbReference>
<dbReference type="NCBIfam" id="TIGR01764">
    <property type="entry name" value="excise"/>
    <property type="match status" value="1"/>
</dbReference>
<feature type="domain" description="Helix-turn-helix" evidence="1">
    <location>
        <begin position="7"/>
        <end position="53"/>
    </location>
</feature>
<dbReference type="AlphaFoldDB" id="H8FT89"/>
<keyword evidence="3" id="KW-1185">Reference proteome</keyword>
<gene>
    <name evidence="2" type="ORF">PHAMO_280111</name>
</gene>
<dbReference type="STRING" id="1150626.PHAMO_280111"/>
<accession>H8FT89</accession>